<organism evidence="2 3">
    <name type="scientific">Ostreobium quekettii</name>
    <dbReference type="NCBI Taxonomy" id="121088"/>
    <lineage>
        <taxon>Eukaryota</taxon>
        <taxon>Viridiplantae</taxon>
        <taxon>Chlorophyta</taxon>
        <taxon>core chlorophytes</taxon>
        <taxon>Ulvophyceae</taxon>
        <taxon>TCBD clade</taxon>
        <taxon>Bryopsidales</taxon>
        <taxon>Ostreobineae</taxon>
        <taxon>Ostreobiaceae</taxon>
        <taxon>Ostreobium</taxon>
    </lineage>
</organism>
<dbReference type="InterPro" id="IPR016024">
    <property type="entry name" value="ARM-type_fold"/>
</dbReference>
<dbReference type="Pfam" id="PF25758">
    <property type="entry name" value="TPR_IPO11"/>
    <property type="match status" value="1"/>
</dbReference>
<name>A0A8S1IP11_9CHLO</name>
<dbReference type="AlphaFoldDB" id="A0A8S1IP11"/>
<feature type="domain" description="Importin-7/11-like TPR repeats" evidence="1">
    <location>
        <begin position="274"/>
        <end position="639"/>
    </location>
</feature>
<evidence type="ECO:0000313" key="3">
    <source>
        <dbReference type="Proteomes" id="UP000708148"/>
    </source>
</evidence>
<keyword evidence="3" id="KW-1185">Reference proteome</keyword>
<proteinExistence type="predicted"/>
<gene>
    <name evidence="2" type="ORF">OSTQU699_LOCUS2219</name>
</gene>
<dbReference type="Gene3D" id="1.25.10.10">
    <property type="entry name" value="Leucine-rich Repeat Variant"/>
    <property type="match status" value="1"/>
</dbReference>
<dbReference type="PANTHER" id="PTHR10997">
    <property type="entry name" value="IMPORTIN-7, 8, 11"/>
    <property type="match status" value="1"/>
</dbReference>
<comment type="caution">
    <text evidence="2">The sequence shown here is derived from an EMBL/GenBank/DDBJ whole genome shotgun (WGS) entry which is preliminary data.</text>
</comment>
<dbReference type="GO" id="GO:0006606">
    <property type="term" value="P:protein import into nucleus"/>
    <property type="evidence" value="ECO:0007669"/>
    <property type="project" value="TreeGrafter"/>
</dbReference>
<dbReference type="GO" id="GO:0005635">
    <property type="term" value="C:nuclear envelope"/>
    <property type="evidence" value="ECO:0007669"/>
    <property type="project" value="TreeGrafter"/>
</dbReference>
<evidence type="ECO:0000313" key="2">
    <source>
        <dbReference type="EMBL" id="CAD7696858.1"/>
    </source>
</evidence>
<dbReference type="GO" id="GO:0005829">
    <property type="term" value="C:cytosol"/>
    <property type="evidence" value="ECO:0007669"/>
    <property type="project" value="TreeGrafter"/>
</dbReference>
<dbReference type="PANTHER" id="PTHR10997:SF7">
    <property type="entry name" value="IMPORTIN-11"/>
    <property type="match status" value="1"/>
</dbReference>
<dbReference type="OrthoDB" id="361693at2759"/>
<protein>
    <recommendedName>
        <fullName evidence="1">Importin-7/11-like TPR repeats domain-containing protein</fullName>
    </recommendedName>
</protein>
<sequence length="642" mass="70698">MASQVQQPLQSFWRDAHAQALCEALVHKYFVLTAADLEKWASSPEDFYHGNDGGNTSENLRGSMELLFSVLLRTYREQLAPVVAQMLHSAPAVSSALEPVLVREAIYAAVCIGSSDLYDYVDFGSWFRTALMQELGDTTPAHSPLRRRAALVVSSWVSKLSEGDRVLAYKLLVELLAEADMCLKLSAVKSLRELIDDWDFKEKAFEPFVSPCLELLCAALRSSEELDTHIQVFSLFNLIIERMLGDIKQLAPSLAQLLPHIWEQAQEQNLLRMQVLIAYQHLINALGADSPSTYQWVIPMISHSVNVDHPDSLNLMEDGLELLLVALRNAPMHTGEPLLEVVQQLGKILERSAEMVPLLMRIMSSCILLGGASLLTRYGSALSAMLCSLIGNVRDSAYHLICRVLEIALKVAPTEALQAFEDPIRQLLGVLMSMSREGSFDSLVFAQGCVVFGRVLLMDVQYFWQFFQKSAQSGMFGDADGAKLMMGFVDLWMDQFDALPSEAARKLCALALCNLLTIPCPQVLGQLGPILACITAVCHELEGGVLPQRQVDASGDRSYGFANESMMHEQLGVAAIGSEDAQPEVDRKREVYTADPSNSLKVSQYFKQKLAEAGSVHGATFNAAVSSVHPTLVEQVKSIVGT</sequence>
<dbReference type="InterPro" id="IPR011989">
    <property type="entry name" value="ARM-like"/>
</dbReference>
<reference evidence="2" key="1">
    <citation type="submission" date="2020-12" db="EMBL/GenBank/DDBJ databases">
        <authorList>
            <person name="Iha C."/>
        </authorList>
    </citation>
    <scope>NUCLEOTIDE SEQUENCE</scope>
</reference>
<dbReference type="Proteomes" id="UP000708148">
    <property type="component" value="Unassembled WGS sequence"/>
</dbReference>
<dbReference type="InterPro" id="IPR058669">
    <property type="entry name" value="TPR_IPO7/11-like"/>
</dbReference>
<evidence type="ECO:0000259" key="1">
    <source>
        <dbReference type="Pfam" id="PF25758"/>
    </source>
</evidence>
<accession>A0A8S1IP11</accession>
<dbReference type="EMBL" id="CAJHUC010000558">
    <property type="protein sequence ID" value="CAD7696858.1"/>
    <property type="molecule type" value="Genomic_DNA"/>
</dbReference>
<dbReference type="SUPFAM" id="SSF48371">
    <property type="entry name" value="ARM repeat"/>
    <property type="match status" value="1"/>
</dbReference>